<reference evidence="2" key="1">
    <citation type="journal article" date="2021" name="Mol. Ecol. Resour.">
        <title>Phylogenomic analyses of the genus Drosophila reveals genomic signals of climate adaptation.</title>
        <authorList>
            <person name="Li F."/>
            <person name="Rane R.V."/>
            <person name="Luria V."/>
            <person name="Xiong Z."/>
            <person name="Chen J."/>
            <person name="Li Z."/>
            <person name="Catullo R.A."/>
            <person name="Griffin P.C."/>
            <person name="Schiffer M."/>
            <person name="Pearce S."/>
            <person name="Lee S.F."/>
            <person name="McElroy K."/>
            <person name="Stocker A."/>
            <person name="Shirriffs J."/>
            <person name="Cockerell F."/>
            <person name="Coppin C."/>
            <person name="Sgro C.M."/>
            <person name="Karger A."/>
            <person name="Cain J.W."/>
            <person name="Weber J.A."/>
            <person name="Santpere G."/>
            <person name="Kirschner M.W."/>
            <person name="Hoffmann A.A."/>
            <person name="Oakeshott J.G."/>
            <person name="Zhang G."/>
        </authorList>
    </citation>
    <scope>NUCLEOTIDE SEQUENCE</scope>
    <source>
        <strain evidence="2">BGI-SZ-2011g</strain>
    </source>
</reference>
<protein>
    <submittedName>
        <fullName evidence="2">Uncharacterized protein</fullName>
    </submittedName>
</protein>
<feature type="compositionally biased region" description="Basic residues" evidence="1">
    <location>
        <begin position="283"/>
        <end position="292"/>
    </location>
</feature>
<dbReference type="EMBL" id="JAJJHW010002585">
    <property type="protein sequence ID" value="KAH8371986.1"/>
    <property type="molecule type" value="Genomic_DNA"/>
</dbReference>
<accession>A0AAD4K2E3</accession>
<evidence type="ECO:0000313" key="3">
    <source>
        <dbReference type="Proteomes" id="UP001200034"/>
    </source>
</evidence>
<organism evidence="2 3">
    <name type="scientific">Drosophila rubida</name>
    <dbReference type="NCBI Taxonomy" id="30044"/>
    <lineage>
        <taxon>Eukaryota</taxon>
        <taxon>Metazoa</taxon>
        <taxon>Ecdysozoa</taxon>
        <taxon>Arthropoda</taxon>
        <taxon>Hexapoda</taxon>
        <taxon>Insecta</taxon>
        <taxon>Pterygota</taxon>
        <taxon>Neoptera</taxon>
        <taxon>Endopterygota</taxon>
        <taxon>Diptera</taxon>
        <taxon>Brachycera</taxon>
        <taxon>Muscomorpha</taxon>
        <taxon>Ephydroidea</taxon>
        <taxon>Drosophilidae</taxon>
        <taxon>Drosophila</taxon>
    </lineage>
</organism>
<feature type="compositionally biased region" description="Polar residues" evidence="1">
    <location>
        <begin position="202"/>
        <end position="214"/>
    </location>
</feature>
<feature type="region of interest" description="Disordered" evidence="1">
    <location>
        <begin position="191"/>
        <end position="214"/>
    </location>
</feature>
<dbReference type="Proteomes" id="UP001200034">
    <property type="component" value="Unassembled WGS sequence"/>
</dbReference>
<comment type="caution">
    <text evidence="2">The sequence shown here is derived from an EMBL/GenBank/DDBJ whole genome shotgun (WGS) entry which is preliminary data.</text>
</comment>
<proteinExistence type="predicted"/>
<feature type="compositionally biased region" description="Low complexity" evidence="1">
    <location>
        <begin position="47"/>
        <end position="56"/>
    </location>
</feature>
<feature type="region of interest" description="Disordered" evidence="1">
    <location>
        <begin position="244"/>
        <end position="306"/>
    </location>
</feature>
<keyword evidence="3" id="KW-1185">Reference proteome</keyword>
<dbReference type="AlphaFoldDB" id="A0AAD4K2E3"/>
<feature type="region of interest" description="Disordered" evidence="1">
    <location>
        <begin position="1"/>
        <end position="57"/>
    </location>
</feature>
<feature type="compositionally biased region" description="Low complexity" evidence="1">
    <location>
        <begin position="12"/>
        <end position="28"/>
    </location>
</feature>
<gene>
    <name evidence="2" type="ORF">KR093_009584</name>
</gene>
<feature type="compositionally biased region" description="Basic residues" evidence="1">
    <location>
        <begin position="1"/>
        <end position="11"/>
    </location>
</feature>
<sequence>MELKSSLKRLASKSTISSPTQTASSSTTLISIPMTPTNSQTEENSRSKTTSTSSMTAPYSEEHLNQLAAGIDVNLSAIRQLLETQLPHKDNGRDRLASMLQQRVGINSQAGVHLQGGETKLPRKPRKEATGRCSNGRQLKLNQLFEEASKSSNPMWDSLMQLAANMCENRDASAERPPKQYSIYLMVNSDDEDEENGKVPPAQTTPTASSSNSRFYSRFDKAPQDHLTMPWKPAPSLPKMRKRAAMRSRRDQEPYLNASRPPRRPLHWPKQDFSKLATMTTGKKLKKSKKLKYGAQSGRKYQYRWS</sequence>
<name>A0AAD4K2E3_9MUSC</name>
<evidence type="ECO:0000313" key="2">
    <source>
        <dbReference type="EMBL" id="KAH8371986.1"/>
    </source>
</evidence>
<evidence type="ECO:0000256" key="1">
    <source>
        <dbReference type="SAM" id="MobiDB-lite"/>
    </source>
</evidence>